<keyword evidence="6 12" id="KW-0479">Metal-binding</keyword>
<dbReference type="NCBIfam" id="TIGR01391">
    <property type="entry name" value="dnaG"/>
    <property type="match status" value="1"/>
</dbReference>
<dbReference type="SUPFAM" id="SSF57783">
    <property type="entry name" value="Zinc beta-ribbon"/>
    <property type="match status" value="1"/>
</dbReference>
<comment type="domain">
    <text evidence="12">Contains an N-terminal zinc-binding domain, a central core domain that contains the primase activity, and a C-terminal DnaB-binding domain.</text>
</comment>
<keyword evidence="10 12" id="KW-0238">DNA-binding</keyword>
<dbReference type="Gene3D" id="1.10.860.10">
    <property type="entry name" value="DNAb Helicase, Chain A"/>
    <property type="match status" value="1"/>
</dbReference>
<evidence type="ECO:0000313" key="14">
    <source>
        <dbReference type="EMBL" id="AZP36180.1"/>
    </source>
</evidence>
<feature type="zinc finger region" description="CHC2-type" evidence="12">
    <location>
        <begin position="40"/>
        <end position="64"/>
    </location>
</feature>
<evidence type="ECO:0000313" key="15">
    <source>
        <dbReference type="Proteomes" id="UP000274458"/>
    </source>
</evidence>
<dbReference type="KEGG" id="aade:C3B56_00056"/>
<evidence type="ECO:0000256" key="12">
    <source>
        <dbReference type="HAMAP-Rule" id="MF_00974"/>
    </source>
</evidence>
<dbReference type="InterPro" id="IPR006171">
    <property type="entry name" value="TOPRIM_dom"/>
</dbReference>
<evidence type="ECO:0000256" key="4">
    <source>
        <dbReference type="ARBA" id="ARBA00022695"/>
    </source>
</evidence>
<proteinExistence type="inferred from homology"/>
<dbReference type="Pfam" id="PF08275">
    <property type="entry name" value="DNAG_N"/>
    <property type="match status" value="1"/>
</dbReference>
<keyword evidence="11 12" id="KW-0804">Transcription</keyword>
<evidence type="ECO:0000256" key="7">
    <source>
        <dbReference type="ARBA" id="ARBA00022771"/>
    </source>
</evidence>
<evidence type="ECO:0000256" key="10">
    <source>
        <dbReference type="ARBA" id="ARBA00023125"/>
    </source>
</evidence>
<dbReference type="GO" id="GO:0003677">
    <property type="term" value="F:DNA binding"/>
    <property type="evidence" value="ECO:0007669"/>
    <property type="project" value="UniProtKB-KW"/>
</dbReference>
<dbReference type="GO" id="GO:1990077">
    <property type="term" value="C:primosome complex"/>
    <property type="evidence" value="ECO:0007669"/>
    <property type="project" value="UniProtKB-KW"/>
</dbReference>
<keyword evidence="3 12" id="KW-0808">Transferase</keyword>
<dbReference type="GO" id="GO:0003899">
    <property type="term" value="F:DNA-directed RNA polymerase activity"/>
    <property type="evidence" value="ECO:0007669"/>
    <property type="project" value="UniProtKB-UniRule"/>
</dbReference>
<dbReference type="Proteomes" id="UP000274458">
    <property type="component" value="Chromosome"/>
</dbReference>
<dbReference type="Pfam" id="PF10410">
    <property type="entry name" value="DnaB_bind"/>
    <property type="match status" value="1"/>
</dbReference>
<dbReference type="InterPro" id="IPR030846">
    <property type="entry name" value="DnaG_bac"/>
</dbReference>
<comment type="catalytic activity">
    <reaction evidence="12">
        <text>ssDNA + n NTP = ssDNA/pppN(pN)n-1 hybrid + (n-1) diphosphate.</text>
        <dbReference type="EC" id="2.7.7.101"/>
    </reaction>
</comment>
<evidence type="ECO:0000256" key="8">
    <source>
        <dbReference type="ARBA" id="ARBA00022833"/>
    </source>
</evidence>
<comment type="subunit">
    <text evidence="12">Monomer. Interacts with DnaB.</text>
</comment>
<dbReference type="InterPro" id="IPR013264">
    <property type="entry name" value="DNAG_N"/>
</dbReference>
<dbReference type="InterPro" id="IPR019475">
    <property type="entry name" value="DNA_primase_DnaB-bd"/>
</dbReference>
<keyword evidence="9" id="KW-0460">Magnesium</keyword>
<dbReference type="FunFam" id="3.40.1360.10:FF:000002">
    <property type="entry name" value="DNA primase"/>
    <property type="match status" value="1"/>
</dbReference>
<dbReference type="EMBL" id="CP026513">
    <property type="protein sequence ID" value="AZP36180.1"/>
    <property type="molecule type" value="Genomic_DNA"/>
</dbReference>
<dbReference type="InterPro" id="IPR034151">
    <property type="entry name" value="TOPRIM_DnaG_bac"/>
</dbReference>
<dbReference type="PROSITE" id="PS50880">
    <property type="entry name" value="TOPRIM"/>
    <property type="match status" value="1"/>
</dbReference>
<evidence type="ECO:0000256" key="3">
    <source>
        <dbReference type="ARBA" id="ARBA00022679"/>
    </source>
</evidence>
<dbReference type="Pfam" id="PF01807">
    <property type="entry name" value="Zn_ribbon_DnaG"/>
    <property type="match status" value="1"/>
</dbReference>
<dbReference type="InterPro" id="IPR006295">
    <property type="entry name" value="DNA_primase_DnaG"/>
</dbReference>
<gene>
    <name evidence="12 14" type="primary">dnaG</name>
    <name evidence="14" type="ORF">C3B56_00056</name>
</gene>
<evidence type="ECO:0000256" key="11">
    <source>
        <dbReference type="ARBA" id="ARBA00023163"/>
    </source>
</evidence>
<comment type="cofactor">
    <cofactor evidence="12">
        <name>Zn(2+)</name>
        <dbReference type="ChEBI" id="CHEBI:29105"/>
    </cofactor>
    <text evidence="12">Binds 1 zinc ion per monomer.</text>
</comment>
<dbReference type="SUPFAM" id="SSF117023">
    <property type="entry name" value="DNA primase DnaG, C-terminal domain"/>
    <property type="match status" value="1"/>
</dbReference>
<evidence type="ECO:0000256" key="5">
    <source>
        <dbReference type="ARBA" id="ARBA00022705"/>
    </source>
</evidence>
<dbReference type="HAMAP" id="MF_00974">
    <property type="entry name" value="DNA_primase_DnaG"/>
    <property type="match status" value="1"/>
</dbReference>
<evidence type="ECO:0000259" key="13">
    <source>
        <dbReference type="PROSITE" id="PS50880"/>
    </source>
</evidence>
<dbReference type="Gene3D" id="1.20.50.20">
    <property type="entry name" value="DnaG, RNA polymerase domain, helical bundle"/>
    <property type="match status" value="1"/>
</dbReference>
<dbReference type="InterPro" id="IPR013173">
    <property type="entry name" value="DNA_primase_DnaG_DnaB-bd_dom"/>
</dbReference>
<sequence>MKRYISRKFIKNLVSRTDINNFIGQYIKLKKKNKYYYSLCPFHTENTPSFIVNNDKQFYYCFGCNEHGNVIDFLMKYNGLDFLKSIKELALFNGYKDIPIKKNKIIYKYNFKNLYKLINNVNKFYKKNLYKKHNFIAYNYLKNRKLDKNIIDFFEIGFSSNGNNITNFFTKNKNNNLEYLKILGLIKKHNNKKFIDFFRNRIIFPIKNINGQIVGFGGRTVNNTFPKYINTSDNFIFSKKNNLYGLYEMYKLCKNFKNIILVEGYIDVLTLFQFGFYNTISTLGNNINKIQIKMLFNNSKHIICCYDGDQSGLNAAWNMLKLSLSYMKEGYQLKFVFLPKGEDPDSFIKKYGVICFKKILKKSESLSVFFFKMLMLKINYNSIENLINLSLLAIPLIKKIPNRILRLNLREKLGKILNIPEDILESLISKKFIYNKKKINIIKCNNIKTLISLLIQNPVLFKIIPNNMLHIFNKSKKFEISLFLNLVCLYKKNNKITTGQLIELYRNTKYEKIIKSLLILDNMISIKLIKKIFIDIFYNLCKSEIEIKINKLILKEKFHKSKKKYRILLYYFIKKLSEINILKC</sequence>
<dbReference type="InterPro" id="IPR050219">
    <property type="entry name" value="DnaG_primase"/>
</dbReference>
<dbReference type="OrthoDB" id="9803773at2"/>
<feature type="domain" description="Toprim" evidence="13">
    <location>
        <begin position="257"/>
        <end position="339"/>
    </location>
</feature>
<evidence type="ECO:0000256" key="1">
    <source>
        <dbReference type="ARBA" id="ARBA00022478"/>
    </source>
</evidence>
<dbReference type="InterPro" id="IPR002694">
    <property type="entry name" value="Znf_CHC2"/>
</dbReference>
<accession>A0A3Q9CKM9</accession>
<evidence type="ECO:0000256" key="6">
    <source>
        <dbReference type="ARBA" id="ARBA00022723"/>
    </source>
</evidence>
<dbReference type="SMART" id="SM00493">
    <property type="entry name" value="TOPRIM"/>
    <property type="match status" value="1"/>
</dbReference>
<evidence type="ECO:0000256" key="9">
    <source>
        <dbReference type="ARBA" id="ARBA00022842"/>
    </source>
</evidence>
<dbReference type="InterPro" id="IPR036977">
    <property type="entry name" value="DNA_primase_Znf_CHC2"/>
</dbReference>
<keyword evidence="2 12" id="KW-0639">Primosome</keyword>
<keyword evidence="1 12" id="KW-0240">DNA-directed RNA polymerase</keyword>
<dbReference type="SUPFAM" id="SSF56731">
    <property type="entry name" value="DNA primase core"/>
    <property type="match status" value="1"/>
</dbReference>
<dbReference type="InterPro" id="IPR037068">
    <property type="entry name" value="DNA_primase_core_N_sf"/>
</dbReference>
<dbReference type="EC" id="2.7.7.101" evidence="12"/>
<keyword evidence="15" id="KW-1185">Reference proteome</keyword>
<keyword evidence="7 12" id="KW-0863">Zinc-finger</keyword>
<dbReference type="Pfam" id="PF13155">
    <property type="entry name" value="Toprim_2"/>
    <property type="match status" value="1"/>
</dbReference>
<evidence type="ECO:0000256" key="2">
    <source>
        <dbReference type="ARBA" id="ARBA00022515"/>
    </source>
</evidence>
<name>A0A3Q9CKM9_9ENTR</name>
<dbReference type="Gene3D" id="3.90.580.10">
    <property type="entry name" value="Zinc finger, CHC2-type domain"/>
    <property type="match status" value="1"/>
</dbReference>
<dbReference type="FunFam" id="3.90.580.10:FF:000001">
    <property type="entry name" value="DNA primase"/>
    <property type="match status" value="1"/>
</dbReference>
<dbReference type="GO" id="GO:0000428">
    <property type="term" value="C:DNA-directed RNA polymerase complex"/>
    <property type="evidence" value="ECO:0007669"/>
    <property type="project" value="UniProtKB-KW"/>
</dbReference>
<keyword evidence="5 12" id="KW-0235">DNA replication</keyword>
<dbReference type="GO" id="GO:0005737">
    <property type="term" value="C:cytoplasm"/>
    <property type="evidence" value="ECO:0007669"/>
    <property type="project" value="TreeGrafter"/>
</dbReference>
<dbReference type="RefSeq" id="WP_126071448.1">
    <property type="nucleotide sequence ID" value="NZ_CP026513.1"/>
</dbReference>
<dbReference type="Gene3D" id="3.90.980.10">
    <property type="entry name" value="DNA primase, catalytic core, N-terminal domain"/>
    <property type="match status" value="1"/>
</dbReference>
<comment type="similarity">
    <text evidence="12">Belongs to the DnaG primase family.</text>
</comment>
<comment type="function">
    <text evidence="12">RNA polymerase that catalyzes the synthesis of short RNA molecules used as primers for DNA polymerase during DNA replication.</text>
</comment>
<dbReference type="Pfam" id="PF08278">
    <property type="entry name" value="DnaG_DnaB_bind"/>
    <property type="match status" value="1"/>
</dbReference>
<dbReference type="CDD" id="cd03364">
    <property type="entry name" value="TOPRIM_DnaG_primases"/>
    <property type="match status" value="1"/>
</dbReference>
<keyword evidence="4 12" id="KW-0548">Nucleotidyltransferase</keyword>
<dbReference type="SMART" id="SM00766">
    <property type="entry name" value="DnaG_DnaB_bind"/>
    <property type="match status" value="1"/>
</dbReference>
<dbReference type="Gene3D" id="3.40.1360.10">
    <property type="match status" value="1"/>
</dbReference>
<organism evidence="14 15">
    <name type="scientific">Candidatus Annandia adelgestsuga</name>
    <dbReference type="NCBI Taxonomy" id="1302411"/>
    <lineage>
        <taxon>Bacteria</taxon>
        <taxon>Pseudomonadati</taxon>
        <taxon>Pseudomonadota</taxon>
        <taxon>Gammaproteobacteria</taxon>
        <taxon>Enterobacterales</taxon>
        <taxon>Enterobacteriaceae</taxon>
        <taxon>Candidatus Annandia</taxon>
    </lineage>
</organism>
<protein>
    <recommendedName>
        <fullName evidence="12">DNA primase</fullName>
        <ecNumber evidence="12">2.7.7.101</ecNumber>
    </recommendedName>
</protein>
<dbReference type="InterPro" id="IPR016136">
    <property type="entry name" value="DNA_helicase_N/primase_C"/>
</dbReference>
<dbReference type="PANTHER" id="PTHR30313">
    <property type="entry name" value="DNA PRIMASE"/>
    <property type="match status" value="1"/>
</dbReference>
<dbReference type="PANTHER" id="PTHR30313:SF2">
    <property type="entry name" value="DNA PRIMASE"/>
    <property type="match status" value="1"/>
</dbReference>
<dbReference type="AlphaFoldDB" id="A0A3Q9CKM9"/>
<dbReference type="SMART" id="SM00400">
    <property type="entry name" value="ZnF_CHCC"/>
    <property type="match status" value="1"/>
</dbReference>
<keyword evidence="8 12" id="KW-0862">Zinc</keyword>
<dbReference type="GO" id="GO:0008270">
    <property type="term" value="F:zinc ion binding"/>
    <property type="evidence" value="ECO:0007669"/>
    <property type="project" value="UniProtKB-UniRule"/>
</dbReference>
<dbReference type="GO" id="GO:0006269">
    <property type="term" value="P:DNA replication, synthesis of primer"/>
    <property type="evidence" value="ECO:0007669"/>
    <property type="project" value="UniProtKB-UniRule"/>
</dbReference>
<reference evidence="14 15" key="1">
    <citation type="journal article" date="2018" name="Genome Biol. Evol.">
        <title>Partnering With a Pest: Genomes of Hemlock Woolly Adelgid Symbionts Reveal Atypical Nutritional Provisioning Patterns in Dual-Obligate Bacteria.</title>
        <authorList>
            <person name="Weglarz K.M."/>
            <person name="Havill N.P."/>
            <person name="Burke G.R."/>
            <person name="von Dohlen C.D."/>
        </authorList>
    </citation>
    <scope>NUCLEOTIDE SEQUENCE [LARGE SCALE GENOMIC DNA]</scope>
    <source>
        <strain evidence="14">ENA</strain>
    </source>
</reference>